<reference evidence="10" key="1">
    <citation type="submission" date="2020-06" db="EMBL/GenBank/DDBJ databases">
        <title>Draft genome of Bugula neritina, a colonial animal packing powerful symbionts and potential medicines.</title>
        <authorList>
            <person name="Rayko M."/>
        </authorList>
    </citation>
    <scope>NUCLEOTIDE SEQUENCE [LARGE SCALE GENOMIC DNA]</scope>
    <source>
        <strain evidence="10">Kwan_BN1</strain>
    </source>
</reference>
<proteinExistence type="predicted"/>
<dbReference type="InterPro" id="IPR000073">
    <property type="entry name" value="AB_hydrolase_1"/>
</dbReference>
<dbReference type="AlphaFoldDB" id="A0A7J7JSU5"/>
<dbReference type="GO" id="GO:0046464">
    <property type="term" value="P:acylglycerol catabolic process"/>
    <property type="evidence" value="ECO:0007669"/>
    <property type="project" value="TreeGrafter"/>
</dbReference>
<dbReference type="GO" id="GO:0031902">
    <property type="term" value="C:late endosome membrane"/>
    <property type="evidence" value="ECO:0007669"/>
    <property type="project" value="UniProtKB-SubCell"/>
</dbReference>
<protein>
    <recommendedName>
        <fullName evidence="2">acylglycerol lipase</fullName>
        <ecNumber evidence="2">3.1.1.23</ecNumber>
    </recommendedName>
</protein>
<evidence type="ECO:0000256" key="4">
    <source>
        <dbReference type="ARBA" id="ARBA00037874"/>
    </source>
</evidence>
<dbReference type="SUPFAM" id="SSF53474">
    <property type="entry name" value="alpha/beta-Hydrolases"/>
    <property type="match status" value="1"/>
</dbReference>
<comment type="caution">
    <text evidence="10">The sequence shown here is derived from an EMBL/GenBank/DDBJ whole genome shotgun (WGS) entry which is preliminary data.</text>
</comment>
<dbReference type="Pfam" id="PF00561">
    <property type="entry name" value="Abhydrolase_1"/>
    <property type="match status" value="1"/>
</dbReference>
<feature type="compositionally biased region" description="Low complexity" evidence="8">
    <location>
        <begin position="23"/>
        <end position="36"/>
    </location>
</feature>
<evidence type="ECO:0000259" key="9">
    <source>
        <dbReference type="Pfam" id="PF00561"/>
    </source>
</evidence>
<dbReference type="GO" id="GO:0031966">
    <property type="term" value="C:mitochondrial membrane"/>
    <property type="evidence" value="ECO:0007669"/>
    <property type="project" value="UniProtKB-SubCell"/>
</dbReference>
<comment type="catalytic activity">
    <reaction evidence="1">
        <text>Hydrolyzes glycerol monoesters of long-chain fatty acids.</text>
        <dbReference type="EC" id="3.1.1.23"/>
    </reaction>
</comment>
<feature type="domain" description="AB hydrolase-1" evidence="9">
    <location>
        <begin position="113"/>
        <end position="294"/>
    </location>
</feature>
<sequence length="368" mass="40977">MPTSTVKQRKAVSGIKNGHINKSTNSSESISDDTNSSSSSCCFKCVVGVWNVLKWVLIAVVIPPLLNYTSLKSEHTALLPPTALLYDIGQGQRLMLHCTGKGAPTVILESPAGTVSDIWSAVTPQLSRFTRVCVYDRAGIGFSDRPTPTSSILRDDDEKTTPTRESIRGQEFTVEKMADDLKRLISETSSQPQPFILVGLEFGALVSRFYAHMFDKQILSVILIDPLSAELFTSQRWLHHWQRNILFPMQTQQLTGALGINRLSLVTGWSQLPPYWTHSAEANITARQMHFACHPKHLKSSVDELAGVLDSIQQIKARFLSTSIVYLHLNVMETQSDNTYDSLGADSLTKLTSLIRRDVNAYRKRTIT</sequence>
<dbReference type="GO" id="GO:0005765">
    <property type="term" value="C:lysosomal membrane"/>
    <property type="evidence" value="ECO:0007669"/>
    <property type="project" value="UniProtKB-SubCell"/>
</dbReference>
<feature type="region of interest" description="Disordered" evidence="8">
    <location>
        <begin position="1"/>
        <end position="36"/>
    </location>
</feature>
<dbReference type="EC" id="3.1.1.23" evidence="2"/>
<keyword evidence="11" id="KW-1185">Reference proteome</keyword>
<dbReference type="Gene3D" id="3.40.50.1820">
    <property type="entry name" value="alpha/beta hydrolase"/>
    <property type="match status" value="1"/>
</dbReference>
<evidence type="ECO:0000313" key="11">
    <source>
        <dbReference type="Proteomes" id="UP000593567"/>
    </source>
</evidence>
<organism evidence="10 11">
    <name type="scientific">Bugula neritina</name>
    <name type="common">Brown bryozoan</name>
    <name type="synonym">Sertularia neritina</name>
    <dbReference type="NCBI Taxonomy" id="10212"/>
    <lineage>
        <taxon>Eukaryota</taxon>
        <taxon>Metazoa</taxon>
        <taxon>Spiralia</taxon>
        <taxon>Lophotrochozoa</taxon>
        <taxon>Bryozoa</taxon>
        <taxon>Gymnolaemata</taxon>
        <taxon>Cheilostomatida</taxon>
        <taxon>Flustrina</taxon>
        <taxon>Buguloidea</taxon>
        <taxon>Bugulidae</taxon>
        <taxon>Bugula</taxon>
    </lineage>
</organism>
<dbReference type="InterPro" id="IPR029058">
    <property type="entry name" value="AB_hydrolase_fold"/>
</dbReference>
<evidence type="ECO:0000313" key="10">
    <source>
        <dbReference type="EMBL" id="KAF6029057.1"/>
    </source>
</evidence>
<gene>
    <name evidence="10" type="ORF">EB796_012637</name>
</gene>
<evidence type="ECO:0000256" key="3">
    <source>
        <dbReference type="ARBA" id="ARBA00037797"/>
    </source>
</evidence>
<evidence type="ECO:0000256" key="5">
    <source>
        <dbReference type="ARBA" id="ARBA00046308"/>
    </source>
</evidence>
<dbReference type="OrthoDB" id="294702at2759"/>
<dbReference type="InterPro" id="IPR050266">
    <property type="entry name" value="AB_hydrolase_sf"/>
</dbReference>
<evidence type="ECO:0000256" key="6">
    <source>
        <dbReference type="ARBA" id="ARBA00047662"/>
    </source>
</evidence>
<comment type="subcellular location">
    <subcellularLocation>
        <location evidence="3">Late endosome membrane</location>
        <topology evidence="3">Single-pass type II membrane protein</topology>
    </subcellularLocation>
    <subcellularLocation>
        <location evidence="4">Lysosome membrane</location>
        <topology evidence="4">Single-pass type II membrane protein</topology>
    </subcellularLocation>
    <subcellularLocation>
        <location evidence="5">Mitochondrion membrane</location>
        <topology evidence="5">Single-pass type II membrane protein</topology>
    </subcellularLocation>
</comment>
<evidence type="ECO:0000256" key="1">
    <source>
        <dbReference type="ARBA" id="ARBA00001613"/>
    </source>
</evidence>
<accession>A0A7J7JSU5</accession>
<comment type="catalytic activity">
    <reaction evidence="6">
        <text>1-dodecanoylglycerol + H2O = dodecanoate + glycerol + H(+)</text>
        <dbReference type="Rhea" id="RHEA:44316"/>
        <dbReference type="ChEBI" id="CHEBI:15377"/>
        <dbReference type="ChEBI" id="CHEBI:15378"/>
        <dbReference type="ChEBI" id="CHEBI:17754"/>
        <dbReference type="ChEBI" id="CHEBI:18262"/>
        <dbReference type="ChEBI" id="CHEBI:75539"/>
    </reaction>
</comment>
<dbReference type="PANTHER" id="PTHR43798:SF5">
    <property type="entry name" value="MONOACYLGLYCEROL LIPASE ABHD6"/>
    <property type="match status" value="1"/>
</dbReference>
<comment type="function">
    <text evidence="7">Lipase that preferentially hydrolysis medium-chain saturated monoacylglycerols including 2-arachidonoylglycerol. Through 2-arachidonoylglycerol degradation may regulate endocannabinoid signaling pathways. Also has a lysophosphatidyl lipase activity with a preference for lysophosphatidylglycerol among other lysophospholipids. Also able to degrade bis(monoacylglycero)phosphate (BMP) and constitutes the major enzyme for BMP catabolism. BMP, also known as lysobisphosphatidic acid, is enriched in late endosomes and lysosomes and plays a key role in the formation of intraluminal vesicles and in lipid sorting.</text>
</comment>
<dbReference type="GO" id="GO:0047372">
    <property type="term" value="F:monoacylglycerol lipase activity"/>
    <property type="evidence" value="ECO:0007669"/>
    <property type="project" value="UniProtKB-EC"/>
</dbReference>
<dbReference type="PANTHER" id="PTHR43798">
    <property type="entry name" value="MONOACYLGLYCEROL LIPASE"/>
    <property type="match status" value="1"/>
</dbReference>
<dbReference type="Proteomes" id="UP000593567">
    <property type="component" value="Unassembled WGS sequence"/>
</dbReference>
<dbReference type="EMBL" id="VXIV02001858">
    <property type="protein sequence ID" value="KAF6029057.1"/>
    <property type="molecule type" value="Genomic_DNA"/>
</dbReference>
<evidence type="ECO:0000256" key="7">
    <source>
        <dbReference type="ARBA" id="ARBA00049568"/>
    </source>
</evidence>
<name>A0A7J7JSU5_BUGNE</name>
<evidence type="ECO:0000256" key="2">
    <source>
        <dbReference type="ARBA" id="ARBA00013254"/>
    </source>
</evidence>
<evidence type="ECO:0000256" key="8">
    <source>
        <dbReference type="SAM" id="MobiDB-lite"/>
    </source>
</evidence>